<keyword evidence="5" id="KW-1185">Reference proteome</keyword>
<dbReference type="EMBL" id="OZ034820">
    <property type="protein sequence ID" value="CAL1400086.1"/>
    <property type="molecule type" value="Genomic_DNA"/>
</dbReference>
<accession>A0AAV2FNX4</accession>
<dbReference type="PANTHER" id="PTHR11439:SF511">
    <property type="match status" value="1"/>
</dbReference>
<gene>
    <name evidence="4" type="ORF">LTRI10_LOCUS40236</name>
</gene>
<evidence type="ECO:0000313" key="5">
    <source>
        <dbReference type="Proteomes" id="UP001497516"/>
    </source>
</evidence>
<reference evidence="4 5" key="1">
    <citation type="submission" date="2024-04" db="EMBL/GenBank/DDBJ databases">
        <authorList>
            <person name="Fracassetti M."/>
        </authorList>
    </citation>
    <scope>NUCLEOTIDE SEQUENCE [LARGE SCALE GENOMIC DNA]</scope>
</reference>
<feature type="compositionally biased region" description="Low complexity" evidence="1">
    <location>
        <begin position="152"/>
        <end position="183"/>
    </location>
</feature>
<feature type="domain" description="Reverse transcriptase Ty1/copia-type" evidence="2">
    <location>
        <begin position="280"/>
        <end position="522"/>
    </location>
</feature>
<evidence type="ECO:0000313" key="4">
    <source>
        <dbReference type="EMBL" id="CAL1400086.1"/>
    </source>
</evidence>
<feature type="compositionally biased region" description="Pro residues" evidence="1">
    <location>
        <begin position="131"/>
        <end position="146"/>
    </location>
</feature>
<evidence type="ECO:0008006" key="6">
    <source>
        <dbReference type="Google" id="ProtNLM"/>
    </source>
</evidence>
<dbReference type="InterPro" id="IPR043502">
    <property type="entry name" value="DNA/RNA_pol_sf"/>
</dbReference>
<dbReference type="Pfam" id="PF07727">
    <property type="entry name" value="RVT_2"/>
    <property type="match status" value="1"/>
</dbReference>
<organism evidence="4 5">
    <name type="scientific">Linum trigynum</name>
    <dbReference type="NCBI Taxonomy" id="586398"/>
    <lineage>
        <taxon>Eukaryota</taxon>
        <taxon>Viridiplantae</taxon>
        <taxon>Streptophyta</taxon>
        <taxon>Embryophyta</taxon>
        <taxon>Tracheophyta</taxon>
        <taxon>Spermatophyta</taxon>
        <taxon>Magnoliopsida</taxon>
        <taxon>eudicotyledons</taxon>
        <taxon>Gunneridae</taxon>
        <taxon>Pentapetalae</taxon>
        <taxon>rosids</taxon>
        <taxon>fabids</taxon>
        <taxon>Malpighiales</taxon>
        <taxon>Linaceae</taxon>
        <taxon>Linum</taxon>
    </lineage>
</organism>
<dbReference type="AlphaFoldDB" id="A0AAV2FNX4"/>
<evidence type="ECO:0000259" key="3">
    <source>
        <dbReference type="Pfam" id="PF25597"/>
    </source>
</evidence>
<dbReference type="InterPro" id="IPR013103">
    <property type="entry name" value="RVT_2"/>
</dbReference>
<dbReference type="PANTHER" id="PTHR11439">
    <property type="entry name" value="GAG-POL-RELATED RETROTRANSPOSON"/>
    <property type="match status" value="1"/>
</dbReference>
<dbReference type="InterPro" id="IPR057670">
    <property type="entry name" value="SH3_retrovirus"/>
</dbReference>
<evidence type="ECO:0000259" key="2">
    <source>
        <dbReference type="Pfam" id="PF07727"/>
    </source>
</evidence>
<proteinExistence type="predicted"/>
<protein>
    <recommendedName>
        <fullName evidence="6">Reverse transcriptase Ty1/copia-type domain-containing protein</fullName>
    </recommendedName>
</protein>
<evidence type="ECO:0000256" key="1">
    <source>
        <dbReference type="SAM" id="MobiDB-lite"/>
    </source>
</evidence>
<dbReference type="Proteomes" id="UP001497516">
    <property type="component" value="Chromosome 7"/>
</dbReference>
<dbReference type="CDD" id="cd09272">
    <property type="entry name" value="RNase_HI_RT_Ty1"/>
    <property type="match status" value="1"/>
</dbReference>
<name>A0AAV2FNX4_9ROSI</name>
<dbReference type="Pfam" id="PF25597">
    <property type="entry name" value="SH3_retrovirus"/>
    <property type="match status" value="1"/>
</dbReference>
<feature type="region of interest" description="Disordered" evidence="1">
    <location>
        <begin position="516"/>
        <end position="538"/>
    </location>
</feature>
<dbReference type="SUPFAM" id="SSF56672">
    <property type="entry name" value="DNA/RNA polymerases"/>
    <property type="match status" value="1"/>
</dbReference>
<feature type="domain" description="Retroviral polymerase SH3-like" evidence="3">
    <location>
        <begin position="30"/>
        <end position="91"/>
    </location>
</feature>
<sequence>MPLVTTGNRSPFHVLFGKDPSYHHLRSFGCLVYARDNRRALDKFAERGRACIFVGYPSTQRGYRVFDLEDKRIYTSRDVKFLEAVYPYHLHANPSSTFMHAQSTRPSPVITEPVWDEDVIHESSSADPVLPISPAPDPRPSSPPSSPAECISTPGLSTESSPSSGSDGTSCPSPLSSLSTSSVPAASVPIVEQHLRRGDRLRKPSVKLHDFVVDLPNFSGNSTTAYPIEDYLTYQRLSQAHHAFVAAVTSHDEPRFFHQAVRQEQWRAAMVVEYRALEANGTWELCYLPPGKRAIACRWVYKIKFNADGTIERFKARLVAKGFTQIEGIDYHDTFAPVAKLVTVRCLLAVAVSRGWIIHQLDVNNTFLHGDLEEEVYMTIPQGFAAPGDTRVCRLRKSIYGLRQASRNWYQKFTQALLELNFVQSRADHALFTYRRGAIFVVALIYVDDVILTGNDMSFIQCVKDFLNDRFTIKDLGDLKYFLGIEVARSPRGMVLNQRKYMLDILAESGLTAARPSPTPIEQSHHLGHDPSAPAADPASFRRHVGRLLYLIVTRPDITYAVNILSQAVQSPTQAHVDAAARVLRYLKSCPGRGLFLSASRDLTLTAYCDADWAGCPLTRRSTTGFFITLGSSPISWRTIKQSVVARSSAEAEYRAMANTVSEVLWLRWLLCDLGVRHTAPTPIYCDNQAALHISANPVFHERTKHVELDCYFVRERVQSGDVLPLKIATADQPADTFTKGLSVDQFSHLLVKFGLLDIHSFA</sequence>
<feature type="region of interest" description="Disordered" evidence="1">
    <location>
        <begin position="126"/>
        <end position="183"/>
    </location>
</feature>